<evidence type="ECO:0000256" key="4">
    <source>
        <dbReference type="ARBA" id="ARBA00023219"/>
    </source>
</evidence>
<gene>
    <name evidence="6" type="ORF">JMPW1_025</name>
</gene>
<keyword evidence="4" id="KW-0231">Viral genome packaging</keyword>
<proteinExistence type="predicted"/>
<dbReference type="Pfam" id="PF17289">
    <property type="entry name" value="Terminase_6C"/>
    <property type="match status" value="1"/>
</dbReference>
<keyword evidence="7" id="KW-1185">Reference proteome</keyword>
<name>A0A0U2KZE9_9CAUD</name>
<evidence type="ECO:0000256" key="1">
    <source>
        <dbReference type="ARBA" id="ARBA00022612"/>
    </source>
</evidence>
<dbReference type="EMBL" id="KU194206">
    <property type="protein sequence ID" value="ALT58229.1"/>
    <property type="molecule type" value="Genomic_DNA"/>
</dbReference>
<evidence type="ECO:0000259" key="5">
    <source>
        <dbReference type="Pfam" id="PF17289"/>
    </source>
</evidence>
<evidence type="ECO:0000256" key="3">
    <source>
        <dbReference type="ARBA" id="ARBA00022840"/>
    </source>
</evidence>
<accession>A0A0U2KZE9</accession>
<feature type="domain" description="Terminase large subunit gp17-like C-terminal" evidence="5">
    <location>
        <begin position="352"/>
        <end position="503"/>
    </location>
</feature>
<keyword evidence="1" id="KW-1188">Viral release from host cell</keyword>
<dbReference type="Gene3D" id="3.30.420.240">
    <property type="match status" value="1"/>
</dbReference>
<keyword evidence="2" id="KW-0547">Nucleotide-binding</keyword>
<evidence type="ECO:0000256" key="2">
    <source>
        <dbReference type="ARBA" id="ARBA00022741"/>
    </source>
</evidence>
<dbReference type="InterPro" id="IPR006517">
    <property type="entry name" value="Phage_terminase_lsu-like_C"/>
</dbReference>
<protein>
    <submittedName>
        <fullName evidence="6">Terminase large subunit</fullName>
    </submittedName>
</protein>
<dbReference type="GO" id="GO:0005524">
    <property type="term" value="F:ATP binding"/>
    <property type="evidence" value="ECO:0007669"/>
    <property type="project" value="UniProtKB-KW"/>
</dbReference>
<sequence length="527" mass="60773">MGDLIMIQWEDLNATQKLAIKKMSEANFEKMIRIWFQLMQAQQFQPNWHHLYLCHEVEEIIAGRRGNTIFNVTPGSGKTEVFSIHLPVYAMLKCKKVRNLNVSFADSLVKRNSKRVREIISSNEFQELWPCKFGTSKDEEMQVLNEDGKVWFELISAAAGGRITGSRGGYMTPGFSGMVMLDDIDKPDDMFSKVKRERTHMLLKNTIRSRRMHNETPIIAIQQRLHAQDSTWFMMNGGMGIEFDQISIPALVTEEYGKTLPDWLQPYFERDVLSSEYVELDGVKHYSFWPSKESVHDLLALREADQYTFDSQYQQKPIALGGSVFNSEWWTYYGSSLDADEPDPGKYDYRFITADTAQKTGELNDYTVFCLWGKKNDKVYFIDGIRGKWEAPDMEKQFTAFVNQAWRHNKSMGVLRKIYVEDKASGTGLIQNLRKKTPISITPLQRNKDKVTRAMDAQPVIKAGRVVLPEEHPMLAEIIAEHSAFTYDDTHPHDDIVDNFMDAANIELLTIDDPIERMKRLAGMVKR</sequence>
<evidence type="ECO:0000313" key="7">
    <source>
        <dbReference type="Proteomes" id="UP000221324"/>
    </source>
</evidence>
<dbReference type="Proteomes" id="UP000221324">
    <property type="component" value="Segment"/>
</dbReference>
<dbReference type="NCBIfam" id="TIGR01630">
    <property type="entry name" value="psiM2_ORF9"/>
    <property type="match status" value="1"/>
</dbReference>
<organism evidence="6 7">
    <name type="scientific">Escherichia phage JMPW1</name>
    <dbReference type="NCBI Taxonomy" id="1772219"/>
    <lineage>
        <taxon>Viruses</taxon>
        <taxon>Duplodnaviria</taxon>
        <taxon>Heunggongvirae</taxon>
        <taxon>Uroviricota</taxon>
        <taxon>Caudoviricetes</taxon>
        <taxon>Drexlerviridae</taxon>
        <taxon>Tunavirinae</taxon>
        <taxon>Tunavirus</taxon>
        <taxon>Tunavirus JMPW1</taxon>
    </lineage>
</organism>
<reference evidence="6 7" key="1">
    <citation type="submission" date="2015-11" db="EMBL/GenBank/DDBJ databases">
        <title>Genomic identification of Escherichia phage JMPW1.</title>
        <authorList>
            <person name="Wang J."/>
            <person name="Lu S."/>
            <person name="Shen M."/>
            <person name="Zhu H."/>
            <person name="Le S."/>
            <person name="Li G."/>
            <person name="Tan Y."/>
            <person name="Zhao X."/>
            <person name="Shen W."/>
            <person name="Guo K."/>
            <person name="Yang Y."/>
            <person name="Li S."/>
            <person name="Li M."/>
            <person name="Zhu J."/>
            <person name="Rao X."/>
            <person name="Hu F."/>
        </authorList>
    </citation>
    <scope>NUCLEOTIDE SEQUENCE [LARGE SCALE GENOMIC DNA]</scope>
</reference>
<evidence type="ECO:0000313" key="6">
    <source>
        <dbReference type="EMBL" id="ALT58229.1"/>
    </source>
</evidence>
<keyword evidence="3" id="KW-0067">ATP-binding</keyword>
<dbReference type="InterPro" id="IPR035421">
    <property type="entry name" value="Terminase_6C"/>
</dbReference>
<dbReference type="OrthoDB" id="1901at10239"/>